<name>A0A1D1ZZM7_AUXPR</name>
<evidence type="ECO:0000256" key="7">
    <source>
        <dbReference type="SAM" id="MobiDB-lite"/>
    </source>
</evidence>
<accession>A0A1D1ZZM7</accession>
<dbReference type="InterPro" id="IPR004299">
    <property type="entry name" value="MBOAT_fam"/>
</dbReference>
<dbReference type="PANTHER" id="PTHR13906">
    <property type="entry name" value="PORCUPINE"/>
    <property type="match status" value="1"/>
</dbReference>
<feature type="transmembrane region" description="Helical" evidence="8">
    <location>
        <begin position="54"/>
        <end position="75"/>
    </location>
</feature>
<evidence type="ECO:0000256" key="5">
    <source>
        <dbReference type="ARBA" id="ARBA00023136"/>
    </source>
</evidence>
<dbReference type="InterPro" id="IPR049941">
    <property type="entry name" value="LPLAT_7/PORCN-like"/>
</dbReference>
<keyword evidence="4 8" id="KW-1133">Transmembrane helix</keyword>
<feature type="region of interest" description="Disordered" evidence="7">
    <location>
        <begin position="460"/>
        <end position="495"/>
    </location>
</feature>
<evidence type="ECO:0000256" key="8">
    <source>
        <dbReference type="SAM" id="Phobius"/>
    </source>
</evidence>
<keyword evidence="2" id="KW-0808">Transferase</keyword>
<evidence type="ECO:0000256" key="2">
    <source>
        <dbReference type="ARBA" id="ARBA00022679"/>
    </source>
</evidence>
<feature type="compositionally biased region" description="Low complexity" evidence="7">
    <location>
        <begin position="472"/>
        <end position="489"/>
    </location>
</feature>
<dbReference type="EMBL" id="GDKF01006311">
    <property type="protein sequence ID" value="JAT72311.1"/>
    <property type="molecule type" value="Transcribed_RNA"/>
</dbReference>
<gene>
    <name evidence="9" type="ORF">g.49946</name>
</gene>
<keyword evidence="3 8" id="KW-0812">Transmembrane</keyword>
<dbReference type="GO" id="GO:0016746">
    <property type="term" value="F:acyltransferase activity"/>
    <property type="evidence" value="ECO:0007669"/>
    <property type="project" value="UniProtKB-KW"/>
</dbReference>
<feature type="transmembrane region" description="Helical" evidence="8">
    <location>
        <begin position="20"/>
        <end position="42"/>
    </location>
</feature>
<evidence type="ECO:0000313" key="9">
    <source>
        <dbReference type="EMBL" id="JAT72311.1"/>
    </source>
</evidence>
<keyword evidence="5 8" id="KW-0472">Membrane</keyword>
<dbReference type="PANTHER" id="PTHR13906:SF4">
    <property type="entry name" value="LYSOPHOSPHOLIPID ACYLTRANSFERASE 6"/>
    <property type="match status" value="1"/>
</dbReference>
<evidence type="ECO:0000256" key="6">
    <source>
        <dbReference type="ARBA" id="ARBA00023315"/>
    </source>
</evidence>
<reference evidence="9" key="1">
    <citation type="submission" date="2015-08" db="EMBL/GenBank/DDBJ databases">
        <authorList>
            <person name="Babu N.S."/>
            <person name="Beckwith C.J."/>
            <person name="Beseler K.G."/>
            <person name="Brison A."/>
            <person name="Carone J.V."/>
            <person name="Caskin T.P."/>
            <person name="Diamond M."/>
            <person name="Durham M.E."/>
            <person name="Foxe J.M."/>
            <person name="Go M."/>
            <person name="Henderson B.A."/>
            <person name="Jones I.B."/>
            <person name="McGettigan J.A."/>
            <person name="Micheletti S.J."/>
            <person name="Nasrallah M.E."/>
            <person name="Ortiz D."/>
            <person name="Piller C.R."/>
            <person name="Privatt S.R."/>
            <person name="Schneider S.L."/>
            <person name="Sharp S."/>
            <person name="Smith T.C."/>
            <person name="Stanton J.D."/>
            <person name="Ullery H.E."/>
            <person name="Wilson R.J."/>
            <person name="Serrano M.G."/>
            <person name="Buck G."/>
            <person name="Lee V."/>
            <person name="Wang Y."/>
            <person name="Carvalho R."/>
            <person name="Voegtly L."/>
            <person name="Shi R."/>
            <person name="Duckworth R."/>
            <person name="Johnson A."/>
            <person name="Loviza R."/>
            <person name="Walstead R."/>
            <person name="Shah Z."/>
            <person name="Kiflezghi M."/>
            <person name="Wade K."/>
            <person name="Ball S.L."/>
            <person name="Bradley K.W."/>
            <person name="Asai D.J."/>
            <person name="Bowman C.A."/>
            <person name="Russell D.A."/>
            <person name="Pope W.H."/>
            <person name="Jacobs-Sera D."/>
            <person name="Hendrix R.W."/>
            <person name="Hatfull G.F."/>
        </authorList>
    </citation>
    <scope>NUCLEOTIDE SEQUENCE</scope>
</reference>
<organism evidence="9">
    <name type="scientific">Auxenochlorella protothecoides</name>
    <name type="common">Green microalga</name>
    <name type="synonym">Chlorella protothecoides</name>
    <dbReference type="NCBI Taxonomy" id="3075"/>
    <lineage>
        <taxon>Eukaryota</taxon>
        <taxon>Viridiplantae</taxon>
        <taxon>Chlorophyta</taxon>
        <taxon>core chlorophytes</taxon>
        <taxon>Trebouxiophyceae</taxon>
        <taxon>Chlorellales</taxon>
        <taxon>Chlorellaceae</taxon>
        <taxon>Auxenochlorella</taxon>
    </lineage>
</organism>
<feature type="transmembrane region" description="Helical" evidence="8">
    <location>
        <begin position="439"/>
        <end position="457"/>
    </location>
</feature>
<dbReference type="GO" id="GO:0030258">
    <property type="term" value="P:lipid modification"/>
    <property type="evidence" value="ECO:0007669"/>
    <property type="project" value="TreeGrafter"/>
</dbReference>
<dbReference type="GO" id="GO:0016020">
    <property type="term" value="C:membrane"/>
    <property type="evidence" value="ECO:0007669"/>
    <property type="project" value="UniProtKB-SubCell"/>
</dbReference>
<evidence type="ECO:0000256" key="4">
    <source>
        <dbReference type="ARBA" id="ARBA00022989"/>
    </source>
</evidence>
<dbReference type="GO" id="GO:0008654">
    <property type="term" value="P:phospholipid biosynthetic process"/>
    <property type="evidence" value="ECO:0007669"/>
    <property type="project" value="TreeGrafter"/>
</dbReference>
<dbReference type="GO" id="GO:0005783">
    <property type="term" value="C:endoplasmic reticulum"/>
    <property type="evidence" value="ECO:0007669"/>
    <property type="project" value="TreeGrafter"/>
</dbReference>
<evidence type="ECO:0000256" key="1">
    <source>
        <dbReference type="ARBA" id="ARBA00004141"/>
    </source>
</evidence>
<protein>
    <submittedName>
        <fullName evidence="9">Uncharacterized protein</fullName>
    </submittedName>
</protein>
<dbReference type="Pfam" id="PF03062">
    <property type="entry name" value="MBOAT"/>
    <property type="match status" value="1"/>
</dbReference>
<dbReference type="GO" id="GO:0019432">
    <property type="term" value="P:triglyceride biosynthetic process"/>
    <property type="evidence" value="ECO:0007669"/>
    <property type="project" value="TreeGrafter"/>
</dbReference>
<feature type="transmembrane region" description="Helical" evidence="8">
    <location>
        <begin position="81"/>
        <end position="105"/>
    </location>
</feature>
<comment type="subcellular location">
    <subcellularLocation>
        <location evidence="1">Membrane</location>
        <topology evidence="1">Multi-pass membrane protein</topology>
    </subcellularLocation>
</comment>
<sequence length="495" mass="55663">MTHNLIKPMSWELAASSSLALSLSEMRFVVAFVLYVLVGVGLRHVRSTKARHWYAVITGFLLIYYPFGTGVLHALVPSSLIYLAMCAFPTHCGTLAWLIAFPYLIMNHVFQASGLSWKEGQLDFTGAQMVLTLKLVAIGVCYQDGRTHADKHDRPYRAAMRLDRLPSLLEYYSYCFASGNLLAGPFFEAKEYFDFIERRGDWDEAAHGRLQSSLLPGALRFLRGAACATLWSVLGREFNATLLESRWWNTISVRHRVALILLTGFTARLKYYFVWSVAEAGLIMSGQCYSGLSQKGRASWGRFVNTRIRAVEFQPYMSALAGNWNICTGKFLRHHVYDRLTPKGRRPTVVTTLATQLTSGVWHGLFPGYWAFFATSALMFEASKVMYRYEQGWPVWARSFWPWQAAKMALTSCVLNYAAMSFLVLTWQDTWNLWRSVGFYGHGLVLAIMLVGAVLPPRRRPRDQRARGGDEGVVAGEPAAAVPGQQAPAGREKSA</sequence>
<dbReference type="AlphaFoldDB" id="A0A1D1ZZM7"/>
<feature type="transmembrane region" description="Helical" evidence="8">
    <location>
        <begin position="408"/>
        <end position="427"/>
    </location>
</feature>
<proteinExistence type="predicted"/>
<keyword evidence="6" id="KW-0012">Acyltransferase</keyword>
<evidence type="ECO:0000256" key="3">
    <source>
        <dbReference type="ARBA" id="ARBA00022692"/>
    </source>
</evidence>